<dbReference type="RefSeq" id="YP_009821694.1">
    <property type="nucleotide sequence ID" value="NC_048178.1"/>
</dbReference>
<feature type="compositionally biased region" description="Acidic residues" evidence="1">
    <location>
        <begin position="9"/>
        <end position="21"/>
    </location>
</feature>
<dbReference type="GeneID" id="55013179"/>
<accession>A0A4D6E0K2</accession>
<evidence type="ECO:0008006" key="4">
    <source>
        <dbReference type="Google" id="ProtNLM"/>
    </source>
</evidence>
<feature type="compositionally biased region" description="Basic and acidic residues" evidence="1">
    <location>
        <begin position="140"/>
        <end position="162"/>
    </location>
</feature>
<reference evidence="3" key="1">
    <citation type="submission" date="2019-03" db="EMBL/GenBank/DDBJ databases">
        <authorList>
            <person name="Olsen N.S."/>
            <person name="Kot W."/>
            <person name="Hansen L.H."/>
        </authorList>
    </citation>
    <scope>NUCLEOTIDE SEQUENCE [LARGE SCALE GENOMIC DNA]</scope>
</reference>
<keyword evidence="3" id="KW-1185">Reference proteome</keyword>
<feature type="compositionally biased region" description="Basic and acidic residues" evidence="1">
    <location>
        <begin position="23"/>
        <end position="41"/>
    </location>
</feature>
<feature type="compositionally biased region" description="Acidic residues" evidence="1">
    <location>
        <begin position="82"/>
        <end position="91"/>
    </location>
</feature>
<feature type="compositionally biased region" description="Low complexity" evidence="1">
    <location>
        <begin position="110"/>
        <end position="119"/>
    </location>
</feature>
<evidence type="ECO:0000313" key="3">
    <source>
        <dbReference type="Proteomes" id="UP000297046"/>
    </source>
</evidence>
<evidence type="ECO:0000256" key="1">
    <source>
        <dbReference type="SAM" id="MobiDB-lite"/>
    </source>
</evidence>
<feature type="region of interest" description="Disordered" evidence="1">
    <location>
        <begin position="1"/>
        <end position="166"/>
    </location>
</feature>
<dbReference type="KEGG" id="vg:55013179"/>
<organism evidence="2 3">
    <name type="scientific">Escherichia phage Sortsne</name>
    <dbReference type="NCBI Taxonomy" id="2562456"/>
    <lineage>
        <taxon>Viruses</taxon>
        <taxon>Duplodnaviria</taxon>
        <taxon>Heunggongvirae</taxon>
        <taxon>Uroviricota</taxon>
        <taxon>Caudoviricetes</taxon>
        <taxon>Sortsnevirus</taxon>
        <taxon>Sortsnevirus sortsne</taxon>
    </lineage>
</organism>
<feature type="compositionally biased region" description="Acidic residues" evidence="1">
    <location>
        <begin position="42"/>
        <end position="53"/>
    </location>
</feature>
<feature type="compositionally biased region" description="Basic and acidic residues" evidence="1">
    <location>
        <begin position="92"/>
        <end position="106"/>
    </location>
</feature>
<feature type="compositionally biased region" description="Acidic residues" evidence="1">
    <location>
        <begin position="59"/>
        <end position="72"/>
    </location>
</feature>
<name>A0A4D6E0K2_9CAUD</name>
<dbReference type="EMBL" id="MK651787">
    <property type="protein sequence ID" value="QBZ71606.1"/>
    <property type="molecule type" value="Genomic_DNA"/>
</dbReference>
<proteinExistence type="predicted"/>
<evidence type="ECO:0000313" key="2">
    <source>
        <dbReference type="EMBL" id="QBZ71606.1"/>
    </source>
</evidence>
<dbReference type="Proteomes" id="UP000297046">
    <property type="component" value="Segment"/>
</dbReference>
<protein>
    <recommendedName>
        <fullName evidence="4">Scaffolding protein</fullName>
    </recommendedName>
</protein>
<sequence>MFGNQDVGNDNEEVTTTDADLDNQNHDDDRDNDTDTDRSTDTDTDDNDGEGSEGSEGGEGNEGEDDEEEFTFDGEALAAPATDDDDQEQDSETVKRLRATIREQKRALKQSTQQQPQQSGPLPLEVPPKPQLGDEGIDWDPEKLAEKLDEWHEQKGKIEARQQEQQQRAQVFQTKLEEKGKVYREERATAIKKIAGYERAEEIVAELPEPLQAALLLNSQKPTLTVMALARNEKLRQEIEEAYTSDHIRLGYLIADIDRRAGTAPKVKRDVNGAPKVKGSGGAKNIGQLEAARAKAQQSGDWTDYFAMKEKLKKD</sequence>